<comment type="caution">
    <text evidence="10">The sequence shown here is derived from an EMBL/GenBank/DDBJ whole genome shotgun (WGS) entry which is preliminary data.</text>
</comment>
<evidence type="ECO:0000313" key="10">
    <source>
        <dbReference type="EMBL" id="KAB1228306.1"/>
    </source>
</evidence>
<feature type="transmembrane region" description="Helical" evidence="9">
    <location>
        <begin position="969"/>
        <end position="988"/>
    </location>
</feature>
<dbReference type="GO" id="GO:0071555">
    <property type="term" value="P:cell wall organization"/>
    <property type="evidence" value="ECO:0007669"/>
    <property type="project" value="UniProtKB-KW"/>
</dbReference>
<keyword evidence="5 9" id="KW-1133">Transmembrane helix</keyword>
<accession>A0A6A1WU82</accession>
<keyword evidence="3" id="KW-0808">Transferase</keyword>
<dbReference type="InterPro" id="IPR005150">
    <property type="entry name" value="Cellulose_synth"/>
</dbReference>
<dbReference type="Pfam" id="PF03552">
    <property type="entry name" value="Cellulose_synt"/>
    <property type="match status" value="4"/>
</dbReference>
<evidence type="ECO:0000256" key="6">
    <source>
        <dbReference type="ARBA" id="ARBA00023136"/>
    </source>
</evidence>
<reference evidence="10 11" key="1">
    <citation type="journal article" date="2019" name="Plant Biotechnol. J.">
        <title>The red bayberry genome and genetic basis of sex determination.</title>
        <authorList>
            <person name="Jia H.M."/>
            <person name="Jia H.J."/>
            <person name="Cai Q.L."/>
            <person name="Wang Y."/>
            <person name="Zhao H.B."/>
            <person name="Yang W.F."/>
            <person name="Wang G.Y."/>
            <person name="Li Y.H."/>
            <person name="Zhan D.L."/>
            <person name="Shen Y.T."/>
            <person name="Niu Q.F."/>
            <person name="Chang L."/>
            <person name="Qiu J."/>
            <person name="Zhao L."/>
            <person name="Xie H.B."/>
            <person name="Fu W.Y."/>
            <person name="Jin J."/>
            <person name="Li X.W."/>
            <person name="Jiao Y."/>
            <person name="Zhou C.C."/>
            <person name="Tu T."/>
            <person name="Chai C.Y."/>
            <person name="Gao J.L."/>
            <person name="Fan L.J."/>
            <person name="van de Weg E."/>
            <person name="Wang J.Y."/>
            <person name="Gao Z.S."/>
        </authorList>
    </citation>
    <scope>NUCLEOTIDE SEQUENCE [LARGE SCALE GENOMIC DNA]</scope>
    <source>
        <tissue evidence="10">Leaves</tissue>
    </source>
</reference>
<evidence type="ECO:0000256" key="5">
    <source>
        <dbReference type="ARBA" id="ARBA00022989"/>
    </source>
</evidence>
<evidence type="ECO:0000256" key="7">
    <source>
        <dbReference type="ARBA" id="ARBA00023316"/>
    </source>
</evidence>
<evidence type="ECO:0000256" key="3">
    <source>
        <dbReference type="ARBA" id="ARBA00022679"/>
    </source>
</evidence>
<comment type="subcellular location">
    <subcellularLocation>
        <location evidence="1">Endomembrane system</location>
        <topology evidence="1">Multi-pass membrane protein</topology>
    </subcellularLocation>
</comment>
<protein>
    <submittedName>
        <fullName evidence="10">Cellulose synthase-like protein H1</fullName>
    </submittedName>
</protein>
<feature type="transmembrane region" description="Helical" evidence="9">
    <location>
        <begin position="937"/>
        <end position="957"/>
    </location>
</feature>
<evidence type="ECO:0000313" key="11">
    <source>
        <dbReference type="Proteomes" id="UP000516437"/>
    </source>
</evidence>
<evidence type="ECO:0000256" key="9">
    <source>
        <dbReference type="SAM" id="Phobius"/>
    </source>
</evidence>
<dbReference type="GO" id="GO:0012505">
    <property type="term" value="C:endomembrane system"/>
    <property type="evidence" value="ECO:0007669"/>
    <property type="project" value="UniProtKB-SubCell"/>
</dbReference>
<dbReference type="InterPro" id="IPR029044">
    <property type="entry name" value="Nucleotide-diphossugar_trans"/>
</dbReference>
<dbReference type="EMBL" id="RXIC02000004">
    <property type="protein sequence ID" value="KAB1228306.1"/>
    <property type="molecule type" value="Genomic_DNA"/>
</dbReference>
<feature type="transmembrane region" description="Helical" evidence="9">
    <location>
        <begin position="1000"/>
        <end position="1019"/>
    </location>
</feature>
<evidence type="ECO:0000256" key="1">
    <source>
        <dbReference type="ARBA" id="ARBA00004127"/>
    </source>
</evidence>
<gene>
    <name evidence="10" type="ORF">CJ030_MR6G022943</name>
</gene>
<keyword evidence="6 9" id="KW-0472">Membrane</keyword>
<evidence type="ECO:0000256" key="2">
    <source>
        <dbReference type="ARBA" id="ARBA00022676"/>
    </source>
</evidence>
<proteinExistence type="predicted"/>
<keyword evidence="11" id="KW-1185">Reference proteome</keyword>
<keyword evidence="2" id="KW-0328">Glycosyltransferase</keyword>
<organism evidence="10 11">
    <name type="scientific">Morella rubra</name>
    <name type="common">Chinese bayberry</name>
    <dbReference type="NCBI Taxonomy" id="262757"/>
    <lineage>
        <taxon>Eukaryota</taxon>
        <taxon>Viridiplantae</taxon>
        <taxon>Streptophyta</taxon>
        <taxon>Embryophyta</taxon>
        <taxon>Tracheophyta</taxon>
        <taxon>Spermatophyta</taxon>
        <taxon>Magnoliopsida</taxon>
        <taxon>eudicotyledons</taxon>
        <taxon>Gunneridae</taxon>
        <taxon>Pentapetalae</taxon>
        <taxon>rosids</taxon>
        <taxon>fabids</taxon>
        <taxon>Fagales</taxon>
        <taxon>Myricaceae</taxon>
        <taxon>Morella</taxon>
    </lineage>
</organism>
<dbReference type="OrthoDB" id="72851at2759"/>
<dbReference type="PANTHER" id="PTHR13301">
    <property type="entry name" value="X-BOX TRANSCRIPTION FACTOR-RELATED"/>
    <property type="match status" value="1"/>
</dbReference>
<keyword evidence="4 9" id="KW-0812">Transmembrane</keyword>
<name>A0A6A1WU82_9ROSI</name>
<keyword evidence="7" id="KW-0961">Cell wall biogenesis/degradation</keyword>
<feature type="binding site" evidence="8">
    <location>
        <position position="61"/>
    </location>
    <ligand>
        <name>Mn(2+)</name>
        <dbReference type="ChEBI" id="CHEBI:29035"/>
    </ligand>
</feature>
<dbReference type="Proteomes" id="UP000516437">
    <property type="component" value="Unassembled WGS sequence"/>
</dbReference>
<feature type="binding site" evidence="8">
    <location>
        <position position="37"/>
    </location>
    <ligand>
        <name>Mn(2+)</name>
        <dbReference type="ChEBI" id="CHEBI:29035"/>
    </ligand>
</feature>
<dbReference type="Gene3D" id="3.90.550.10">
    <property type="entry name" value="Spore Coat Polysaccharide Biosynthesis Protein SpsA, Chain A"/>
    <property type="match status" value="1"/>
</dbReference>
<evidence type="ECO:0000256" key="8">
    <source>
        <dbReference type="PIRSR" id="PIRSR605150-3"/>
    </source>
</evidence>
<sequence>MTLLQVVWENKDGLPDGSPHLVYISREKRHKDPHHYKAGAMNVLTRVSGVMTNAPYMLNVDCDMFLNNPKVALHAMCLLLDSKSEKEVAFAQFPQRFYDGLKDDPYGNQLVVLYEYMGRGVAGLQGIFYGGTGCFHRRKVIYGLSPDNVDSVNGKLAEDILGRFGSSKELVKSAAHALKGTTDSPAGNVWSSVEAAYLVAGCGYEYGTGWGAKYISFLWSTLMFAAVPFQMGWIYGSTTEDVQTGLKIHKRGWGSTYCDPEPPGFLGCAPTGGPAAMTQQKRWATGLLEILFSKNCPIFATLFAKLQLRQCLAYLWLLTWGLRSVPEFCYAVLPAFCIFTNSHFVPKVQEPAFYVTGGLFVIYNLFTLSEYLSAGQSVRAWWNNQRMARITTMNAWLCGFMSAMLKLLRISDTVFEVTQKDQSGDGVDHDDDATKFTFNESPIFVPGTTIALVHLTALVVSLLKLQPPPASDGHGSGLGETLCSVWLVLCFWPFLKGLFGKGRHGIPISTIYKSSALGVSDEFPSLDMFETTADPVLEPPTITINKVLSLLAVDYPAHKLACYVSDDGCSPVTYYSLVEASKFAKLWVPFCKKYNVQARAPFRYFSSHDPLKFSGSSREFQHEWKRMKDEYENLGRKIEEAVQKSAPPFDLTGEFAKFSNAESKNHPTIIKVVWENKEGPPNGSPHLTRVFGVMTNAPYMLNVDCDMFVNNPRVALLHAMCLLLGSKSGKEIAYAQHPQIFYGGLKDDPYGNQMKVLRELRQIANKLNLTLHGGKYIFRLPRKIGGQYTWKIWSLSELINSATHALKGKKNRPDNLDSSIEAAYQVADCGYEFGIGWGTRVYALWWAFRNDPTKEVGHRLVRDSIQQKLSYICHALCKAPTEVVLGQFMAPFLGPTLCPRALLCCPPCLLYLYQLPLLAQGANDDDATRFTFDESPIFVLGTTIVLVHLTALVVSLLKLQPPPASDGHGLGLGETLCSVWLVLCFLPFLKGLFGKGRHVIFVSTIYESVALTLLFLYFCRGHKRKATI</sequence>
<dbReference type="GO" id="GO:0030244">
    <property type="term" value="P:cellulose biosynthetic process"/>
    <property type="evidence" value="ECO:0007669"/>
    <property type="project" value="InterPro"/>
</dbReference>
<dbReference type="GO" id="GO:0016760">
    <property type="term" value="F:cellulose synthase (UDP-forming) activity"/>
    <property type="evidence" value="ECO:0007669"/>
    <property type="project" value="InterPro"/>
</dbReference>
<dbReference type="AlphaFoldDB" id="A0A6A1WU82"/>
<dbReference type="GO" id="GO:0016020">
    <property type="term" value="C:membrane"/>
    <property type="evidence" value="ECO:0007669"/>
    <property type="project" value="InterPro"/>
</dbReference>
<evidence type="ECO:0000256" key="4">
    <source>
        <dbReference type="ARBA" id="ARBA00022692"/>
    </source>
</evidence>